<evidence type="ECO:0000313" key="1">
    <source>
        <dbReference type="EMBL" id="JAD42979.1"/>
    </source>
</evidence>
<accession>A0A0A8ZUA8</accession>
<reference evidence="1" key="1">
    <citation type="submission" date="2014-09" db="EMBL/GenBank/DDBJ databases">
        <authorList>
            <person name="Magalhaes I.L.F."/>
            <person name="Oliveira U."/>
            <person name="Santos F.R."/>
            <person name="Vidigal T.H.D.A."/>
            <person name="Brescovit A.D."/>
            <person name="Santos A.J."/>
        </authorList>
    </citation>
    <scope>NUCLEOTIDE SEQUENCE</scope>
    <source>
        <tissue evidence="1">Shoot tissue taken approximately 20 cm above the soil surface</tissue>
    </source>
</reference>
<protein>
    <submittedName>
        <fullName evidence="1">Uncharacterized protein</fullName>
    </submittedName>
</protein>
<proteinExistence type="predicted"/>
<dbReference type="EMBL" id="GBRH01254916">
    <property type="protein sequence ID" value="JAD42979.1"/>
    <property type="molecule type" value="Transcribed_RNA"/>
</dbReference>
<dbReference type="AlphaFoldDB" id="A0A0A8ZUA8"/>
<name>A0A0A8ZUA8_ARUDO</name>
<sequence length="24" mass="2759">MEYDQKLVYPMVIAKCLGSQKSNL</sequence>
<reference evidence="1" key="2">
    <citation type="journal article" date="2015" name="Data Brief">
        <title>Shoot transcriptome of the giant reed, Arundo donax.</title>
        <authorList>
            <person name="Barrero R.A."/>
            <person name="Guerrero F.D."/>
            <person name="Moolhuijzen P."/>
            <person name="Goolsby J.A."/>
            <person name="Tidwell J."/>
            <person name="Bellgard S.E."/>
            <person name="Bellgard M.I."/>
        </authorList>
    </citation>
    <scope>NUCLEOTIDE SEQUENCE</scope>
    <source>
        <tissue evidence="1">Shoot tissue taken approximately 20 cm above the soil surface</tissue>
    </source>
</reference>
<organism evidence="1">
    <name type="scientific">Arundo donax</name>
    <name type="common">Giant reed</name>
    <name type="synonym">Donax arundinaceus</name>
    <dbReference type="NCBI Taxonomy" id="35708"/>
    <lineage>
        <taxon>Eukaryota</taxon>
        <taxon>Viridiplantae</taxon>
        <taxon>Streptophyta</taxon>
        <taxon>Embryophyta</taxon>
        <taxon>Tracheophyta</taxon>
        <taxon>Spermatophyta</taxon>
        <taxon>Magnoliopsida</taxon>
        <taxon>Liliopsida</taxon>
        <taxon>Poales</taxon>
        <taxon>Poaceae</taxon>
        <taxon>PACMAD clade</taxon>
        <taxon>Arundinoideae</taxon>
        <taxon>Arundineae</taxon>
        <taxon>Arundo</taxon>
    </lineage>
</organism>